<dbReference type="PROSITE" id="PS00107">
    <property type="entry name" value="PROTEIN_KINASE_ATP"/>
    <property type="match status" value="1"/>
</dbReference>
<feature type="region of interest" description="Disordered" evidence="7">
    <location>
        <begin position="106"/>
        <end position="257"/>
    </location>
</feature>
<dbReference type="EMBL" id="CAWYQH010000090">
    <property type="protein sequence ID" value="CAK8681871.1"/>
    <property type="molecule type" value="Genomic_DNA"/>
</dbReference>
<evidence type="ECO:0000256" key="6">
    <source>
        <dbReference type="PROSITE-ProRule" id="PRU10141"/>
    </source>
</evidence>
<evidence type="ECO:0000256" key="5">
    <source>
        <dbReference type="ARBA" id="ARBA00037982"/>
    </source>
</evidence>
<feature type="domain" description="Protein kinase" evidence="8">
    <location>
        <begin position="430"/>
        <end position="694"/>
    </location>
</feature>
<keyword evidence="3" id="KW-0418">Kinase</keyword>
<reference evidence="9 10" key="1">
    <citation type="submission" date="2024-02" db="EMBL/GenBank/DDBJ databases">
        <authorList>
            <person name="Daric V."/>
            <person name="Darras S."/>
        </authorList>
    </citation>
    <scope>NUCLEOTIDE SEQUENCE [LARGE SCALE GENOMIC DNA]</scope>
</reference>
<dbReference type="SMART" id="SM00220">
    <property type="entry name" value="S_TKc"/>
    <property type="match status" value="1"/>
</dbReference>
<dbReference type="InterPro" id="IPR000719">
    <property type="entry name" value="Prot_kinase_dom"/>
</dbReference>
<feature type="compositionally biased region" description="Polar residues" evidence="7">
    <location>
        <begin position="205"/>
        <end position="219"/>
    </location>
</feature>
<dbReference type="InterPro" id="IPR017441">
    <property type="entry name" value="Protein_kinase_ATP_BS"/>
</dbReference>
<dbReference type="PROSITE" id="PS00108">
    <property type="entry name" value="PROTEIN_KINASE_ST"/>
    <property type="match status" value="1"/>
</dbReference>
<evidence type="ECO:0000256" key="3">
    <source>
        <dbReference type="ARBA" id="ARBA00022777"/>
    </source>
</evidence>
<dbReference type="InterPro" id="IPR008271">
    <property type="entry name" value="Ser/Thr_kinase_AS"/>
</dbReference>
<feature type="compositionally biased region" description="Polar residues" evidence="7">
    <location>
        <begin position="170"/>
        <end position="191"/>
    </location>
</feature>
<dbReference type="Pfam" id="PF00069">
    <property type="entry name" value="Pkinase"/>
    <property type="match status" value="1"/>
</dbReference>
<feature type="region of interest" description="Disordered" evidence="7">
    <location>
        <begin position="1"/>
        <end position="50"/>
    </location>
</feature>
<evidence type="ECO:0000313" key="9">
    <source>
        <dbReference type="EMBL" id="CAK8681871.1"/>
    </source>
</evidence>
<dbReference type="SUPFAM" id="SSF56112">
    <property type="entry name" value="Protein kinase-like (PK-like)"/>
    <property type="match status" value="1"/>
</dbReference>
<dbReference type="PANTHER" id="PTHR11042">
    <property type="entry name" value="EUKARYOTIC TRANSLATION INITIATION FACTOR 2-ALPHA KINASE EIF2-ALPHA KINASE -RELATED"/>
    <property type="match status" value="1"/>
</dbReference>
<feature type="compositionally biased region" description="Basic and acidic residues" evidence="7">
    <location>
        <begin position="1"/>
        <end position="14"/>
    </location>
</feature>
<dbReference type="InterPro" id="IPR050339">
    <property type="entry name" value="CC_SR_Kinase"/>
</dbReference>
<feature type="compositionally biased region" description="Acidic residues" evidence="7">
    <location>
        <begin position="21"/>
        <end position="31"/>
    </location>
</feature>
<keyword evidence="10" id="KW-1185">Reference proteome</keyword>
<dbReference type="Proteomes" id="UP001642483">
    <property type="component" value="Unassembled WGS sequence"/>
</dbReference>
<accession>A0ABP0FTL0</accession>
<gene>
    <name evidence="9" type="ORF">CVLEPA_LOCUS12106</name>
</gene>
<feature type="compositionally biased region" description="Polar residues" evidence="7">
    <location>
        <begin position="132"/>
        <end position="154"/>
    </location>
</feature>
<name>A0ABP0FTL0_CLALP</name>
<feature type="compositionally biased region" description="Polar residues" evidence="7">
    <location>
        <begin position="243"/>
        <end position="253"/>
    </location>
</feature>
<dbReference type="Gene3D" id="3.30.200.20">
    <property type="entry name" value="Phosphorylase Kinase, domain 1"/>
    <property type="match status" value="1"/>
</dbReference>
<evidence type="ECO:0000256" key="1">
    <source>
        <dbReference type="ARBA" id="ARBA00022679"/>
    </source>
</evidence>
<dbReference type="Gene3D" id="1.10.510.10">
    <property type="entry name" value="Transferase(Phosphotransferase) domain 1"/>
    <property type="match status" value="1"/>
</dbReference>
<evidence type="ECO:0000256" key="2">
    <source>
        <dbReference type="ARBA" id="ARBA00022741"/>
    </source>
</evidence>
<evidence type="ECO:0000313" key="10">
    <source>
        <dbReference type="Proteomes" id="UP001642483"/>
    </source>
</evidence>
<evidence type="ECO:0000256" key="7">
    <source>
        <dbReference type="SAM" id="MobiDB-lite"/>
    </source>
</evidence>
<feature type="binding site" evidence="6">
    <location>
        <position position="459"/>
    </location>
    <ligand>
        <name>ATP</name>
        <dbReference type="ChEBI" id="CHEBI:30616"/>
    </ligand>
</feature>
<keyword evidence="4 6" id="KW-0067">ATP-binding</keyword>
<sequence>MSKPDEQRLNEDKPQLVQPDNNEESSSDESDEQHGTSRSVAMQAGVPHESADAGNQVLQTMENAEASQSALSIIDPGWIELVRRLAKSGVGSIRITYAPQFYHRDKRQYQHHDERQYQDNRKYKQVDVSDLKNVNSTQVKEKQTNPLEQSSSALGASIKDKDKENLGLPTPSTEEVSTNGPSTSEQSSSALGASIKDLENLGLPTPSTEEVSTNGPSTSDEVKVQNNKEEEEEMCPVSADSFPDQTDGTLSESTHTETGENCGKYDFGLLHCTKDKKIAKRVVNLLQCCGHSAIRYCDFSVGFGKAHAYKPEHFFLKSWCILWIATDTSVVSVKLRGPDQKPFDVMYDLSTEEKEDKFFAFVPYEHSGIKLPTILRPYRHISECKNSAKNFYDFKKEVQTMLKTIMESHHYGSKVEWDGGKQQEINMNDFETNGILGEGAYGRVLHVESKVDRKDYAIKILHLPSAEQSNQICKEAKTMKSLQHKNIVRYINSWSEHCNELFSTVYIQMEFCSKGTLRQAIKDDLWKDLTKKLKFCIDILEGLVYLHKEKLIHRDLKPENIFVDKNDVIKIGDFGFTAKRIKEASQSIPLSQVGTLFYKAPEINKSRDKYDEKVDIYSFGVIVFEMSWKRDWKTVKDEDRTEALRGIRKARISVKEKEVGTYEMGVIRSCLSHKPDVRSSAKELLIQVQKHSKEFKSVPKLSESGSDPDLC</sequence>
<evidence type="ECO:0000256" key="4">
    <source>
        <dbReference type="ARBA" id="ARBA00022840"/>
    </source>
</evidence>
<proteinExistence type="inferred from homology"/>
<evidence type="ECO:0000259" key="8">
    <source>
        <dbReference type="PROSITE" id="PS50011"/>
    </source>
</evidence>
<feature type="compositionally biased region" description="Basic and acidic residues" evidence="7">
    <location>
        <begin position="107"/>
        <end position="130"/>
    </location>
</feature>
<comment type="similarity">
    <text evidence="5">Belongs to the protein kinase superfamily. Ser/Thr protein kinase family. GCN2 subfamily.</text>
</comment>
<protein>
    <recommendedName>
        <fullName evidence="8">Protein kinase domain-containing protein</fullName>
    </recommendedName>
</protein>
<dbReference type="PROSITE" id="PS50011">
    <property type="entry name" value="PROTEIN_KINASE_DOM"/>
    <property type="match status" value="1"/>
</dbReference>
<keyword evidence="2 6" id="KW-0547">Nucleotide-binding</keyword>
<keyword evidence="1" id="KW-0808">Transferase</keyword>
<comment type="caution">
    <text evidence="9">The sequence shown here is derived from an EMBL/GenBank/DDBJ whole genome shotgun (WGS) entry which is preliminary data.</text>
</comment>
<dbReference type="InterPro" id="IPR011009">
    <property type="entry name" value="Kinase-like_dom_sf"/>
</dbReference>
<organism evidence="9 10">
    <name type="scientific">Clavelina lepadiformis</name>
    <name type="common">Light-bulb sea squirt</name>
    <name type="synonym">Ascidia lepadiformis</name>
    <dbReference type="NCBI Taxonomy" id="159417"/>
    <lineage>
        <taxon>Eukaryota</taxon>
        <taxon>Metazoa</taxon>
        <taxon>Chordata</taxon>
        <taxon>Tunicata</taxon>
        <taxon>Ascidiacea</taxon>
        <taxon>Aplousobranchia</taxon>
        <taxon>Clavelinidae</taxon>
        <taxon>Clavelina</taxon>
    </lineage>
</organism>